<feature type="modified residue" description="4-aspartylphosphate" evidence="1">
    <location>
        <position position="19"/>
    </location>
</feature>
<sequence length="122" mass="13096">MSEARSAMETVSSDVVVLDQGLSNGDGMLLLEGWRRAGIDTPVLILTARDTVSDRIEGLQVQLPSGCPLAHEGVDNPALRLARTCARLDSVDAGYGTVFRFTRTTRAFLSPSGQAPTTERPH</sequence>
<gene>
    <name evidence="3" type="ORF">DFO68_1089</name>
</gene>
<evidence type="ECO:0000313" key="3">
    <source>
        <dbReference type="EMBL" id="TDO07644.1"/>
    </source>
</evidence>
<dbReference type="Pfam" id="PF00072">
    <property type="entry name" value="Response_reg"/>
    <property type="match status" value="1"/>
</dbReference>
<dbReference type="PROSITE" id="PS50110">
    <property type="entry name" value="RESPONSE_REGULATORY"/>
    <property type="match status" value="1"/>
</dbReference>
<feature type="domain" description="Response regulatory" evidence="2">
    <location>
        <begin position="1"/>
        <end position="85"/>
    </location>
</feature>
<keyword evidence="4" id="KW-1185">Reference proteome</keyword>
<keyword evidence="1" id="KW-0597">Phosphoprotein</keyword>
<dbReference type="InterPro" id="IPR001789">
    <property type="entry name" value="Sig_transdc_resp-reg_receiver"/>
</dbReference>
<protein>
    <submittedName>
        <fullName evidence="3">Response regulator receiver domain-containing protein</fullName>
    </submittedName>
</protein>
<dbReference type="InterPro" id="IPR011006">
    <property type="entry name" value="CheY-like_superfamily"/>
</dbReference>
<evidence type="ECO:0000313" key="4">
    <source>
        <dbReference type="Proteomes" id="UP000295150"/>
    </source>
</evidence>
<name>A0A4R6HGZ4_9GAMM</name>
<evidence type="ECO:0000259" key="2">
    <source>
        <dbReference type="PROSITE" id="PS50110"/>
    </source>
</evidence>
<evidence type="ECO:0000256" key="1">
    <source>
        <dbReference type="PROSITE-ProRule" id="PRU00169"/>
    </source>
</evidence>
<reference evidence="3 4" key="1">
    <citation type="submission" date="2019-03" db="EMBL/GenBank/DDBJ databases">
        <title>Freshwater and sediment microbial communities from various areas in North America, analyzing microbe dynamics in response to fracking.</title>
        <authorList>
            <person name="Lamendella R."/>
        </authorList>
    </citation>
    <scope>NUCLEOTIDE SEQUENCE [LARGE SCALE GENOMIC DNA]</scope>
    <source>
        <strain evidence="3 4">1_TX</strain>
    </source>
</reference>
<dbReference type="Gene3D" id="3.40.50.2300">
    <property type="match status" value="1"/>
</dbReference>
<dbReference type="GO" id="GO:0000160">
    <property type="term" value="P:phosphorelay signal transduction system"/>
    <property type="evidence" value="ECO:0007669"/>
    <property type="project" value="InterPro"/>
</dbReference>
<dbReference type="RefSeq" id="WP_133483136.1">
    <property type="nucleotide sequence ID" value="NZ_SNWH01000008.1"/>
</dbReference>
<dbReference type="OrthoDB" id="9802426at2"/>
<proteinExistence type="predicted"/>
<accession>A0A4R6HGZ4</accession>
<organism evidence="3 4">
    <name type="scientific">Halomonas ventosae</name>
    <dbReference type="NCBI Taxonomy" id="229007"/>
    <lineage>
        <taxon>Bacteria</taxon>
        <taxon>Pseudomonadati</taxon>
        <taxon>Pseudomonadota</taxon>
        <taxon>Gammaproteobacteria</taxon>
        <taxon>Oceanospirillales</taxon>
        <taxon>Halomonadaceae</taxon>
        <taxon>Halomonas</taxon>
    </lineage>
</organism>
<comment type="caution">
    <text evidence="3">The sequence shown here is derived from an EMBL/GenBank/DDBJ whole genome shotgun (WGS) entry which is preliminary data.</text>
</comment>
<dbReference type="AlphaFoldDB" id="A0A4R6HGZ4"/>
<dbReference type="SUPFAM" id="SSF52172">
    <property type="entry name" value="CheY-like"/>
    <property type="match status" value="1"/>
</dbReference>
<dbReference type="Proteomes" id="UP000295150">
    <property type="component" value="Unassembled WGS sequence"/>
</dbReference>
<dbReference type="EMBL" id="SNWH01000008">
    <property type="protein sequence ID" value="TDO07644.1"/>
    <property type="molecule type" value="Genomic_DNA"/>
</dbReference>